<dbReference type="RefSeq" id="WP_088073705.1">
    <property type="nucleotide sequence ID" value="NZ_JAHQCR010000011.1"/>
</dbReference>
<protein>
    <submittedName>
        <fullName evidence="2">DsbA family protein</fullName>
    </submittedName>
</protein>
<keyword evidence="3" id="KW-1185">Reference proteome</keyword>
<comment type="caution">
    <text evidence="2">The sequence shown here is derived from an EMBL/GenBank/DDBJ whole genome shotgun (WGS) entry which is preliminary data.</text>
</comment>
<dbReference type="EMBL" id="JAHQCR010000011">
    <property type="protein sequence ID" value="MBU9720076.1"/>
    <property type="molecule type" value="Genomic_DNA"/>
</dbReference>
<dbReference type="InterPro" id="IPR036249">
    <property type="entry name" value="Thioredoxin-like_sf"/>
</dbReference>
<organism evidence="2 3">
    <name type="scientific">Evansella alkalicola</name>
    <dbReference type="NCBI Taxonomy" id="745819"/>
    <lineage>
        <taxon>Bacteria</taxon>
        <taxon>Bacillati</taxon>
        <taxon>Bacillota</taxon>
        <taxon>Bacilli</taxon>
        <taxon>Bacillales</taxon>
        <taxon>Bacillaceae</taxon>
        <taxon>Evansella</taxon>
    </lineage>
</organism>
<sequence>MKWVFGIVKLLLILALVVMSGLFLFNMSSGSGIDSTGEAYLAESRTIDEYEVYETIEFTVDRVYLGEESATNEVILVLDYMCPFCKDWLEEVFPKLKDDFIDQGKVKYFSIPQVYLSKQSLALTEFTQQVEETHPERYFELLNRIFADHTIEEWGSEEYIANVSQEMNLSGWEEVELDYDVIRRTRQVTRGLDVDVVPSIYVNGRKVNDMMDYEEIVDLLMETERPPQWVPSEEMCGQDDDDC</sequence>
<dbReference type="Pfam" id="PF13462">
    <property type="entry name" value="Thioredoxin_4"/>
    <property type="match status" value="1"/>
</dbReference>
<reference evidence="2 3" key="1">
    <citation type="submission" date="2021-06" db="EMBL/GenBank/DDBJ databases">
        <title>Bacillus sp. RD4P76, an endophyte from a halophyte.</title>
        <authorList>
            <person name="Sun J.-Q."/>
        </authorList>
    </citation>
    <scope>NUCLEOTIDE SEQUENCE [LARGE SCALE GENOMIC DNA]</scope>
    <source>
        <strain evidence="2 3">JCM 17098</strain>
    </source>
</reference>
<dbReference type="Gene3D" id="3.40.30.10">
    <property type="entry name" value="Glutaredoxin"/>
    <property type="match status" value="1"/>
</dbReference>
<feature type="domain" description="Thioredoxin-like fold" evidence="1">
    <location>
        <begin position="61"/>
        <end position="220"/>
    </location>
</feature>
<name>A0ABS6JPQ2_9BACI</name>
<evidence type="ECO:0000313" key="3">
    <source>
        <dbReference type="Proteomes" id="UP000790580"/>
    </source>
</evidence>
<dbReference type="InterPro" id="IPR012336">
    <property type="entry name" value="Thioredoxin-like_fold"/>
</dbReference>
<gene>
    <name evidence="2" type="ORF">KS407_01300</name>
</gene>
<proteinExistence type="predicted"/>
<dbReference type="Proteomes" id="UP000790580">
    <property type="component" value="Unassembled WGS sequence"/>
</dbReference>
<evidence type="ECO:0000259" key="1">
    <source>
        <dbReference type="Pfam" id="PF13462"/>
    </source>
</evidence>
<dbReference type="SUPFAM" id="SSF52833">
    <property type="entry name" value="Thioredoxin-like"/>
    <property type="match status" value="1"/>
</dbReference>
<accession>A0ABS6JPQ2</accession>
<evidence type="ECO:0000313" key="2">
    <source>
        <dbReference type="EMBL" id="MBU9720076.1"/>
    </source>
</evidence>